<dbReference type="Pfam" id="PF00035">
    <property type="entry name" value="dsrm"/>
    <property type="match status" value="1"/>
</dbReference>
<keyword evidence="4" id="KW-1185">Reference proteome</keyword>
<sequence length="78" mass="8567">MPSLGTATLNNYLQAKGRLHSLSWLEANSGPRHSPTWTMTAKIDGQVYAVGTAKQKNVARDIAATETLRKLQEEEANQ</sequence>
<evidence type="ECO:0000313" key="4">
    <source>
        <dbReference type="Proteomes" id="UP001498398"/>
    </source>
</evidence>
<dbReference type="SMART" id="SM00358">
    <property type="entry name" value="DSRM"/>
    <property type="match status" value="1"/>
</dbReference>
<keyword evidence="1" id="KW-0694">RNA-binding</keyword>
<reference evidence="3 4" key="1">
    <citation type="submission" date="2024-01" db="EMBL/GenBank/DDBJ databases">
        <title>A draft genome for the cacao thread blight pathogen Marasmiellus scandens.</title>
        <authorList>
            <person name="Baruah I.K."/>
            <person name="Leung J."/>
            <person name="Bukari Y."/>
            <person name="Amoako-Attah I."/>
            <person name="Meinhardt L.W."/>
            <person name="Bailey B.A."/>
            <person name="Cohen S.P."/>
        </authorList>
    </citation>
    <scope>NUCLEOTIDE SEQUENCE [LARGE SCALE GENOMIC DNA]</scope>
    <source>
        <strain evidence="3 4">GH-19</strain>
    </source>
</reference>
<organism evidence="3 4">
    <name type="scientific">Marasmiellus scandens</name>
    <dbReference type="NCBI Taxonomy" id="2682957"/>
    <lineage>
        <taxon>Eukaryota</taxon>
        <taxon>Fungi</taxon>
        <taxon>Dikarya</taxon>
        <taxon>Basidiomycota</taxon>
        <taxon>Agaricomycotina</taxon>
        <taxon>Agaricomycetes</taxon>
        <taxon>Agaricomycetidae</taxon>
        <taxon>Agaricales</taxon>
        <taxon>Marasmiineae</taxon>
        <taxon>Omphalotaceae</taxon>
        <taxon>Marasmiellus</taxon>
    </lineage>
</organism>
<evidence type="ECO:0000313" key="3">
    <source>
        <dbReference type="EMBL" id="KAK7465325.1"/>
    </source>
</evidence>
<evidence type="ECO:0000259" key="2">
    <source>
        <dbReference type="PROSITE" id="PS50137"/>
    </source>
</evidence>
<dbReference type="PROSITE" id="PS50137">
    <property type="entry name" value="DS_RBD"/>
    <property type="match status" value="1"/>
</dbReference>
<dbReference type="EMBL" id="JBANRG010000006">
    <property type="protein sequence ID" value="KAK7465325.1"/>
    <property type="molecule type" value="Genomic_DNA"/>
</dbReference>
<proteinExistence type="predicted"/>
<gene>
    <name evidence="3" type="ORF">VKT23_005304</name>
</gene>
<dbReference type="SUPFAM" id="SSF54768">
    <property type="entry name" value="dsRNA-binding domain-like"/>
    <property type="match status" value="1"/>
</dbReference>
<name>A0ABR1JPQ4_9AGAR</name>
<feature type="domain" description="DRBM" evidence="2">
    <location>
        <begin position="4"/>
        <end position="73"/>
    </location>
</feature>
<dbReference type="Gene3D" id="3.30.160.20">
    <property type="match status" value="1"/>
</dbReference>
<dbReference type="InterPro" id="IPR014720">
    <property type="entry name" value="dsRBD_dom"/>
</dbReference>
<comment type="caution">
    <text evidence="3">The sequence shown here is derived from an EMBL/GenBank/DDBJ whole genome shotgun (WGS) entry which is preliminary data.</text>
</comment>
<protein>
    <recommendedName>
        <fullName evidence="2">DRBM domain-containing protein</fullName>
    </recommendedName>
</protein>
<dbReference type="Proteomes" id="UP001498398">
    <property type="component" value="Unassembled WGS sequence"/>
</dbReference>
<accession>A0ABR1JPQ4</accession>
<evidence type="ECO:0000256" key="1">
    <source>
        <dbReference type="PROSITE-ProRule" id="PRU00266"/>
    </source>
</evidence>